<proteinExistence type="predicted"/>
<name>A0A6A6I755_9PLEO</name>
<dbReference type="RefSeq" id="XP_033680367.1">
    <property type="nucleotide sequence ID" value="XM_033835773.1"/>
</dbReference>
<feature type="region of interest" description="Disordered" evidence="1">
    <location>
        <begin position="20"/>
        <end position="39"/>
    </location>
</feature>
<evidence type="ECO:0000256" key="1">
    <source>
        <dbReference type="SAM" id="MobiDB-lite"/>
    </source>
</evidence>
<dbReference type="GeneID" id="54589103"/>
<evidence type="ECO:0008006" key="4">
    <source>
        <dbReference type="Google" id="ProtNLM"/>
    </source>
</evidence>
<dbReference type="Proteomes" id="UP000800094">
    <property type="component" value="Unassembled WGS sequence"/>
</dbReference>
<dbReference type="SUPFAM" id="SSF81383">
    <property type="entry name" value="F-box domain"/>
    <property type="match status" value="1"/>
</dbReference>
<dbReference type="AlphaFoldDB" id="A0A6A6I755"/>
<reference evidence="2" key="1">
    <citation type="journal article" date="2020" name="Stud. Mycol.">
        <title>101 Dothideomycetes genomes: a test case for predicting lifestyles and emergence of pathogens.</title>
        <authorList>
            <person name="Haridas S."/>
            <person name="Albert R."/>
            <person name="Binder M."/>
            <person name="Bloem J."/>
            <person name="Labutti K."/>
            <person name="Salamov A."/>
            <person name="Andreopoulos B."/>
            <person name="Baker S."/>
            <person name="Barry K."/>
            <person name="Bills G."/>
            <person name="Bluhm B."/>
            <person name="Cannon C."/>
            <person name="Castanera R."/>
            <person name="Culley D."/>
            <person name="Daum C."/>
            <person name="Ezra D."/>
            <person name="Gonzalez J."/>
            <person name="Henrissat B."/>
            <person name="Kuo A."/>
            <person name="Liang C."/>
            <person name="Lipzen A."/>
            <person name="Lutzoni F."/>
            <person name="Magnuson J."/>
            <person name="Mondo S."/>
            <person name="Nolan M."/>
            <person name="Ohm R."/>
            <person name="Pangilinan J."/>
            <person name="Park H.-J."/>
            <person name="Ramirez L."/>
            <person name="Alfaro M."/>
            <person name="Sun H."/>
            <person name="Tritt A."/>
            <person name="Yoshinaga Y."/>
            <person name="Zwiers L.-H."/>
            <person name="Turgeon B."/>
            <person name="Goodwin S."/>
            <person name="Spatafora J."/>
            <person name="Crous P."/>
            <person name="Grigoriev I."/>
        </authorList>
    </citation>
    <scope>NUCLEOTIDE SEQUENCE</scope>
    <source>
        <strain evidence="2">CBS 122368</strain>
    </source>
</reference>
<dbReference type="OrthoDB" id="3801151at2759"/>
<dbReference type="InterPro" id="IPR036047">
    <property type="entry name" value="F-box-like_dom_sf"/>
</dbReference>
<evidence type="ECO:0000313" key="3">
    <source>
        <dbReference type="Proteomes" id="UP000800094"/>
    </source>
</evidence>
<dbReference type="EMBL" id="ML987200">
    <property type="protein sequence ID" value="KAF2245363.1"/>
    <property type="molecule type" value="Genomic_DNA"/>
</dbReference>
<feature type="compositionally biased region" description="Polar residues" evidence="1">
    <location>
        <begin position="20"/>
        <end position="36"/>
    </location>
</feature>
<evidence type="ECO:0000313" key="2">
    <source>
        <dbReference type="EMBL" id="KAF2245363.1"/>
    </source>
</evidence>
<dbReference type="CDD" id="cd09917">
    <property type="entry name" value="F-box_SF"/>
    <property type="match status" value="1"/>
</dbReference>
<organism evidence="2 3">
    <name type="scientific">Trematosphaeria pertusa</name>
    <dbReference type="NCBI Taxonomy" id="390896"/>
    <lineage>
        <taxon>Eukaryota</taxon>
        <taxon>Fungi</taxon>
        <taxon>Dikarya</taxon>
        <taxon>Ascomycota</taxon>
        <taxon>Pezizomycotina</taxon>
        <taxon>Dothideomycetes</taxon>
        <taxon>Pleosporomycetidae</taxon>
        <taxon>Pleosporales</taxon>
        <taxon>Massarineae</taxon>
        <taxon>Trematosphaeriaceae</taxon>
        <taxon>Trematosphaeria</taxon>
    </lineage>
</organism>
<keyword evidence="3" id="KW-1185">Reference proteome</keyword>
<accession>A0A6A6I755</accession>
<protein>
    <recommendedName>
        <fullName evidence="4">F-box domain-containing protein</fullName>
    </recommendedName>
</protein>
<gene>
    <name evidence="2" type="ORF">BU26DRAFT_607632</name>
</gene>
<sequence>MAAPHLGAHFASVNCSTVSRLQGSSRDGDTKSSTSSVRDRLRKLGKKALEWANTHLHPISIRDRARARRHAEQMHTENRTSNSFHQIPVELIWEIAECLGGVDMLSLSATSRYFRAARKTTPSTRSCSELAAARRAFHERMVEDWRIQQAKWEEGQDTATLKTLLCNACYTRHAQLTFTREARVASPYIRTCFGTSGELRVCSHRTLNFHQMKKLRQQRLRGYICELHTDEGPSLAYLITGPLDSVVILHRIARGSQYGPIPCEQVRRVVNSMAEYLCPHLRASTEEIFTILRRQAFGLRAWLELPAGAFRGLEERTTNDSPWPFSGLWDSKTKCPRKHCHTGVKIWSGKRDHAVFVSVCRKLGPLDSPMEKSWIAQLEAAL</sequence>